<dbReference type="PROSITE" id="PS00041">
    <property type="entry name" value="HTH_ARAC_FAMILY_1"/>
    <property type="match status" value="1"/>
</dbReference>
<dbReference type="Proteomes" id="UP001597375">
    <property type="component" value="Unassembled WGS sequence"/>
</dbReference>
<dbReference type="PROSITE" id="PS01124">
    <property type="entry name" value="HTH_ARAC_FAMILY_2"/>
    <property type="match status" value="2"/>
</dbReference>
<reference evidence="6" key="1">
    <citation type="journal article" date="2019" name="Int. J. Syst. Evol. Microbiol.">
        <title>The Global Catalogue of Microorganisms (GCM) 10K type strain sequencing project: providing services to taxonomists for standard genome sequencing and annotation.</title>
        <authorList>
            <consortium name="The Broad Institute Genomics Platform"/>
            <consortium name="The Broad Institute Genome Sequencing Center for Infectious Disease"/>
            <person name="Wu L."/>
            <person name="Ma J."/>
        </authorList>
    </citation>
    <scope>NUCLEOTIDE SEQUENCE [LARGE SCALE GENOMIC DNA]</scope>
    <source>
        <strain evidence="6">CGMCC 4.7106</strain>
    </source>
</reference>
<organism evidence="5 6">
    <name type="scientific">Luteolibacter algae</name>
    <dbReference type="NCBI Taxonomy" id="454151"/>
    <lineage>
        <taxon>Bacteria</taxon>
        <taxon>Pseudomonadati</taxon>
        <taxon>Verrucomicrobiota</taxon>
        <taxon>Verrucomicrobiia</taxon>
        <taxon>Verrucomicrobiales</taxon>
        <taxon>Verrucomicrobiaceae</taxon>
        <taxon>Luteolibacter</taxon>
    </lineage>
</organism>
<dbReference type="Gene3D" id="3.40.50.2300">
    <property type="match status" value="4"/>
</dbReference>
<evidence type="ECO:0000313" key="6">
    <source>
        <dbReference type="Proteomes" id="UP001597375"/>
    </source>
</evidence>
<dbReference type="InterPro" id="IPR028082">
    <property type="entry name" value="Peripla_BP_I"/>
</dbReference>
<dbReference type="EMBL" id="JBHUIT010000005">
    <property type="protein sequence ID" value="MFD2256265.1"/>
    <property type="molecule type" value="Genomic_DNA"/>
</dbReference>
<comment type="caution">
    <text evidence="5">The sequence shown here is derived from an EMBL/GenBank/DDBJ whole genome shotgun (WGS) entry which is preliminary data.</text>
</comment>
<gene>
    <name evidence="5" type="ORF">ACFSSA_06240</name>
</gene>
<accession>A0ABW5D662</accession>
<dbReference type="Gene3D" id="1.10.10.60">
    <property type="entry name" value="Homeodomain-like"/>
    <property type="match status" value="2"/>
</dbReference>
<dbReference type="Pfam" id="PF12833">
    <property type="entry name" value="HTH_18"/>
    <property type="match status" value="2"/>
</dbReference>
<evidence type="ECO:0000256" key="2">
    <source>
        <dbReference type="ARBA" id="ARBA00023125"/>
    </source>
</evidence>
<evidence type="ECO:0000256" key="1">
    <source>
        <dbReference type="ARBA" id="ARBA00023015"/>
    </source>
</evidence>
<dbReference type="SMART" id="SM00342">
    <property type="entry name" value="HTH_ARAC"/>
    <property type="match status" value="2"/>
</dbReference>
<dbReference type="InterPro" id="IPR018060">
    <property type="entry name" value="HTH_AraC"/>
</dbReference>
<name>A0ABW5D662_9BACT</name>
<dbReference type="Pfam" id="PF13377">
    <property type="entry name" value="Peripla_BP_3"/>
    <property type="match status" value="2"/>
</dbReference>
<evidence type="ECO:0000256" key="3">
    <source>
        <dbReference type="ARBA" id="ARBA00023163"/>
    </source>
</evidence>
<protein>
    <submittedName>
        <fullName evidence="5">Substrate-binding domain-containing protein</fullName>
    </submittedName>
</protein>
<dbReference type="SUPFAM" id="SSF53822">
    <property type="entry name" value="Periplasmic binding protein-like I"/>
    <property type="match status" value="2"/>
</dbReference>
<dbReference type="PRINTS" id="PR00032">
    <property type="entry name" value="HTHARAC"/>
</dbReference>
<feature type="domain" description="HTH araC/xylS-type" evidence="4">
    <location>
        <begin position="682"/>
        <end position="780"/>
    </location>
</feature>
<dbReference type="SUPFAM" id="SSF46689">
    <property type="entry name" value="Homeodomain-like"/>
    <property type="match status" value="1"/>
</dbReference>
<keyword evidence="3" id="KW-0804">Transcription</keyword>
<evidence type="ECO:0000313" key="5">
    <source>
        <dbReference type="EMBL" id="MFD2256265.1"/>
    </source>
</evidence>
<dbReference type="InterPro" id="IPR009057">
    <property type="entry name" value="Homeodomain-like_sf"/>
</dbReference>
<dbReference type="InterPro" id="IPR046335">
    <property type="entry name" value="LacI/GalR-like_sensor"/>
</dbReference>
<dbReference type="RefSeq" id="WP_386819348.1">
    <property type="nucleotide sequence ID" value="NZ_JBHUIT010000005.1"/>
</dbReference>
<evidence type="ECO:0000259" key="4">
    <source>
        <dbReference type="PROSITE" id="PS01124"/>
    </source>
</evidence>
<sequence>MSAQSESNLFRIAILADPTQAYGRNMMRGATRYLWENDISVHVDILERDWPFSQKQLNTYDGFIETLNTDWLSNLPPSKPIISVDFTSRNRHSIFVQLDNFGIGETAANALYEQGSVSFAFYDGVRTENPASRARRDARLKGFRARLIELGIKNIAKNLKVYSSCHADQLEDWIASLRKPTGIFTFNDLGALEISYACEALGLLVPEEVSIVGVDNDRLLGPLSAPPLSSIDPRIDEIAFNAMRLLIDMLGKKTSAALPVPKPRLIARESTGDTSVADESVRKAIKIIQSSIKNEHLSTRELAKRTGHSLRKLEILFKEHLGKTIRDEILDRQLSQFRFLLRTTDLPIEQICFRLSQEPSNFRKSFQRIEGISPGKYRLFHQEKFSSGTPAVLRLRPNRLRLCFFNKLQGKSAFDYIRGVQDYIREFPEVQVKLFPQDPPQNIEDSTFVGSLARFDGFISPPHALLSKSILGKRPVLYLDHQRHYPMSSSVCVDSRECGKMAAEHFITKGHRSFVYCDYLGMEPIATEWVTDQRNWNRYSAFHETIRSHGFSEGAIKHSIPKDLTTPPQWLENLPTPTAIFAFNDLIARHLVELCRRADLKIPQDIAILGIDNDELTCELNNPPLSSIDMGFRRAGYQAVRLLCDMIRDPSPERVMAISVPPYQVIERESTAGIAGGDPVISAAVEFITENYSRKIGVSDIAENCGTSRRSLEQKCLKHLRKTVAAVILETRLSAAKSLLAKSPLRISEISEQCGFRHFRYFCEVFKRQTGMTPRSYRLQFTKNQ</sequence>
<dbReference type="InterPro" id="IPR018062">
    <property type="entry name" value="HTH_AraC-typ_CS"/>
</dbReference>
<keyword evidence="2" id="KW-0238">DNA-binding</keyword>
<proteinExistence type="predicted"/>
<dbReference type="PANTHER" id="PTHR30146">
    <property type="entry name" value="LACI-RELATED TRANSCRIPTIONAL REPRESSOR"/>
    <property type="match status" value="1"/>
</dbReference>
<dbReference type="PANTHER" id="PTHR30146:SF24">
    <property type="entry name" value="XYLOSE OPERON REGULATORY PROTEIN"/>
    <property type="match status" value="1"/>
</dbReference>
<dbReference type="InterPro" id="IPR020449">
    <property type="entry name" value="Tscrpt_reg_AraC-type_HTH"/>
</dbReference>
<keyword evidence="1" id="KW-0805">Transcription regulation</keyword>
<keyword evidence="6" id="KW-1185">Reference proteome</keyword>
<feature type="domain" description="HTH araC/xylS-type" evidence="4">
    <location>
        <begin position="282"/>
        <end position="380"/>
    </location>
</feature>